<sequence>MRHALGFLLGILLIPALAYGMAWGYARATASVNHLDLTIADTTQFYGAFATMGAVGLLFGIFMMARWASPFVSLFPAVAYLYWSGWYLVEPAKAAALVTRIPPGGELDTALQGLLTSGFFALAGFALIVPMWTPGRWRRYSVE</sequence>
<feature type="transmembrane region" description="Helical" evidence="1">
    <location>
        <begin position="44"/>
        <end position="64"/>
    </location>
</feature>
<name>A0A3N1CSD4_9ACTN</name>
<dbReference type="AlphaFoldDB" id="A0A3N1CSD4"/>
<proteinExistence type="predicted"/>
<keyword evidence="1" id="KW-1133">Transmembrane helix</keyword>
<dbReference type="Proteomes" id="UP000272400">
    <property type="component" value="Unassembled WGS sequence"/>
</dbReference>
<comment type="caution">
    <text evidence="2">The sequence shown here is derived from an EMBL/GenBank/DDBJ whole genome shotgun (WGS) entry which is preliminary data.</text>
</comment>
<protein>
    <submittedName>
        <fullName evidence="2">Uncharacterized protein</fullName>
    </submittedName>
</protein>
<gene>
    <name evidence="2" type="ORF">EDD29_1749</name>
</gene>
<feature type="transmembrane region" description="Helical" evidence="1">
    <location>
        <begin position="71"/>
        <end position="89"/>
    </location>
</feature>
<dbReference type="OrthoDB" id="3480849at2"/>
<evidence type="ECO:0000256" key="1">
    <source>
        <dbReference type="SAM" id="Phobius"/>
    </source>
</evidence>
<dbReference type="RefSeq" id="WP_123663870.1">
    <property type="nucleotide sequence ID" value="NZ_RJKE01000001.1"/>
</dbReference>
<feature type="transmembrane region" description="Helical" evidence="1">
    <location>
        <begin position="109"/>
        <end position="129"/>
    </location>
</feature>
<reference evidence="2 3" key="1">
    <citation type="submission" date="2018-11" db="EMBL/GenBank/DDBJ databases">
        <title>Sequencing the genomes of 1000 actinobacteria strains.</title>
        <authorList>
            <person name="Klenk H.-P."/>
        </authorList>
    </citation>
    <scope>NUCLEOTIDE SEQUENCE [LARGE SCALE GENOMIC DNA]</scope>
    <source>
        <strain evidence="2 3">DSM 44254</strain>
    </source>
</reference>
<keyword evidence="1" id="KW-0812">Transmembrane</keyword>
<dbReference type="EMBL" id="RJKE01000001">
    <property type="protein sequence ID" value="ROO84229.1"/>
    <property type="molecule type" value="Genomic_DNA"/>
</dbReference>
<organism evidence="2 3">
    <name type="scientific">Actinocorallia herbida</name>
    <dbReference type="NCBI Taxonomy" id="58109"/>
    <lineage>
        <taxon>Bacteria</taxon>
        <taxon>Bacillati</taxon>
        <taxon>Actinomycetota</taxon>
        <taxon>Actinomycetes</taxon>
        <taxon>Streptosporangiales</taxon>
        <taxon>Thermomonosporaceae</taxon>
        <taxon>Actinocorallia</taxon>
    </lineage>
</organism>
<keyword evidence="1" id="KW-0472">Membrane</keyword>
<keyword evidence="3" id="KW-1185">Reference proteome</keyword>
<evidence type="ECO:0000313" key="3">
    <source>
        <dbReference type="Proteomes" id="UP000272400"/>
    </source>
</evidence>
<evidence type="ECO:0000313" key="2">
    <source>
        <dbReference type="EMBL" id="ROO84229.1"/>
    </source>
</evidence>
<accession>A0A3N1CSD4</accession>